<feature type="compositionally biased region" description="Polar residues" evidence="1">
    <location>
        <begin position="47"/>
        <end position="66"/>
    </location>
</feature>
<evidence type="ECO:0000313" key="3">
    <source>
        <dbReference type="Proteomes" id="UP000013015"/>
    </source>
</evidence>
<sequence>LEPQSASSPPTNNHTTRPDTYPHNKQPGSTLTASHFQGLSRVGEYSAATTQTFRTAEPTKQSGRTG</sequence>
<comment type="caution">
    <text evidence="2">The sequence shown here is derived from an EMBL/GenBank/DDBJ whole genome shotgun (WGS) entry which is preliminary data.</text>
</comment>
<feature type="compositionally biased region" description="Polar residues" evidence="1">
    <location>
        <begin position="1"/>
        <end position="15"/>
    </location>
</feature>
<dbReference type="EMBL" id="AQHZ01000027">
    <property type="protein sequence ID" value="ENO17442.1"/>
    <property type="molecule type" value="Genomic_DNA"/>
</dbReference>
<evidence type="ECO:0000313" key="2">
    <source>
        <dbReference type="EMBL" id="ENO17442.1"/>
    </source>
</evidence>
<feature type="region of interest" description="Disordered" evidence="1">
    <location>
        <begin position="45"/>
        <end position="66"/>
    </location>
</feature>
<keyword evidence="3" id="KW-1185">Reference proteome</keyword>
<dbReference type="HOGENOM" id="CLU_2818167_0_0_11"/>
<dbReference type="Proteomes" id="UP000013015">
    <property type="component" value="Unassembled WGS sequence"/>
</dbReference>
<dbReference type="AlphaFoldDB" id="N6X1X3"/>
<protein>
    <submittedName>
        <fullName evidence="2">Uncharacterized protein</fullName>
    </submittedName>
</protein>
<organism evidence="2 3">
    <name type="scientific">Schaalia cardiffensis F0333</name>
    <dbReference type="NCBI Taxonomy" id="888050"/>
    <lineage>
        <taxon>Bacteria</taxon>
        <taxon>Bacillati</taxon>
        <taxon>Actinomycetota</taxon>
        <taxon>Actinomycetes</taxon>
        <taxon>Actinomycetales</taxon>
        <taxon>Actinomycetaceae</taxon>
        <taxon>Schaalia</taxon>
    </lineage>
</organism>
<evidence type="ECO:0000256" key="1">
    <source>
        <dbReference type="SAM" id="MobiDB-lite"/>
    </source>
</evidence>
<feature type="region of interest" description="Disordered" evidence="1">
    <location>
        <begin position="1"/>
        <end position="32"/>
    </location>
</feature>
<name>N6X1X3_9ACTO</name>
<accession>N6X1X3</accession>
<proteinExistence type="predicted"/>
<feature type="non-terminal residue" evidence="2">
    <location>
        <position position="1"/>
    </location>
</feature>
<gene>
    <name evidence="2" type="ORF">HMPREF9004_1808</name>
</gene>
<reference evidence="2 3" key="1">
    <citation type="submission" date="2013-03" db="EMBL/GenBank/DDBJ databases">
        <title>Reference genome for the Human Microbiome Project.</title>
        <authorList>
            <person name="Aqrawi P."/>
            <person name="Ayvaz T."/>
            <person name="Bess C."/>
            <person name="Blankenburg K."/>
            <person name="Coyle M."/>
            <person name="Deng J."/>
            <person name="Forbes L."/>
            <person name="Fowler G."/>
            <person name="Francisco L."/>
            <person name="Fu Q."/>
            <person name="Gibbs R."/>
            <person name="Gross S."/>
            <person name="Gubbala S."/>
            <person name="Hale W."/>
            <person name="Hemphill L."/>
            <person name="Highlander S."/>
            <person name="Hirani K."/>
            <person name="Jackson L."/>
            <person name="Jakkamsetti A."/>
            <person name="Javaid M."/>
            <person name="Jayaseelan J.C."/>
            <person name="Jiang H."/>
            <person name="Joshi V."/>
            <person name="Korchina V."/>
            <person name="Kovar C."/>
            <person name="Lara F."/>
            <person name="Lee S."/>
            <person name="Liu Y."/>
            <person name="Mata R."/>
            <person name="Mathew T."/>
            <person name="Munidasa M."/>
            <person name="Muzny D."/>
            <person name="Nazareth L."/>
            <person name="Ngo R."/>
            <person name="Nguyen L."/>
            <person name="Nguyen N."/>
            <person name="Okwuonu G."/>
            <person name="Ongeri F."/>
            <person name="Palculict T."/>
            <person name="Patil S."/>
            <person name="Petrosino J."/>
            <person name="Pham C."/>
            <person name="Pham P."/>
            <person name="Pu L.-L."/>
            <person name="Qin X."/>
            <person name="Qu J."/>
            <person name="Reid J."/>
            <person name="Ross M."/>
            <person name="Ruth R."/>
            <person name="Saada N."/>
            <person name="San Lucas F."/>
            <person name="Santibanez J."/>
            <person name="Shang Y."/>
            <person name="Simmons D."/>
            <person name="Song X.-Z."/>
            <person name="Tang L.-Y."/>
            <person name="Thornton R."/>
            <person name="Warren J."/>
            <person name="Weissenberger G."/>
            <person name="Wilczek-Boney K."/>
            <person name="Worley K."/>
            <person name="Youmans B."/>
            <person name="Zhang J."/>
            <person name="Zhang L."/>
            <person name="Zhao Z."/>
            <person name="Zhou C."/>
            <person name="Zhu D."/>
            <person name="Zhu Y."/>
        </authorList>
    </citation>
    <scope>NUCLEOTIDE SEQUENCE [LARGE SCALE GENOMIC DNA]</scope>
    <source>
        <strain evidence="2 3">F0333</strain>
    </source>
</reference>